<dbReference type="Gene3D" id="1.25.40.390">
    <property type="match status" value="1"/>
</dbReference>
<dbReference type="EMBL" id="WPIK01000001">
    <property type="protein sequence ID" value="MVN20218.1"/>
    <property type="molecule type" value="Genomic_DNA"/>
</dbReference>
<dbReference type="PROSITE" id="PS51257">
    <property type="entry name" value="PROKAR_LIPOPROTEIN"/>
    <property type="match status" value="1"/>
</dbReference>
<dbReference type="InterPro" id="IPR012944">
    <property type="entry name" value="SusD_RagB_dom"/>
</dbReference>
<protein>
    <submittedName>
        <fullName evidence="9">RagB/SusD family nutrient uptake outer membrane protein</fullName>
    </submittedName>
</protein>
<proteinExistence type="inferred from homology"/>
<dbReference type="SUPFAM" id="SSF48452">
    <property type="entry name" value="TPR-like"/>
    <property type="match status" value="1"/>
</dbReference>
<evidence type="ECO:0000256" key="5">
    <source>
        <dbReference type="ARBA" id="ARBA00023237"/>
    </source>
</evidence>
<dbReference type="GO" id="GO:0009279">
    <property type="term" value="C:cell outer membrane"/>
    <property type="evidence" value="ECO:0007669"/>
    <property type="project" value="UniProtKB-SubCell"/>
</dbReference>
<keyword evidence="3 6" id="KW-0732">Signal</keyword>
<comment type="caution">
    <text evidence="9">The sequence shown here is derived from an EMBL/GenBank/DDBJ whole genome shotgun (WGS) entry which is preliminary data.</text>
</comment>
<dbReference type="InterPro" id="IPR011990">
    <property type="entry name" value="TPR-like_helical_dom_sf"/>
</dbReference>
<feature type="chain" id="PRO_5029722089" evidence="6">
    <location>
        <begin position="22"/>
        <end position="491"/>
    </location>
</feature>
<sequence length="491" mass="53687">MKKKFLIILGMGVMLSISCQKSLLTPVSQTQVSDQDYQPFTTSARINSQVLGLYASIRQSTTSNATTYNSIFGGRYQIYNDVKADNWLNYTANSVTAYQTWNETVTSTASEVEGLWTAEYRTINSCNLFIDGMAAKGTSVVGSTQGAYYVAEAKFLRALAYYSLLQLYCRPYWDGNGSQPGLPLRLTGNSSYNNYDLARSTVAQVYTQIISDLQAAETGLPTNYADAATNTTRAHKNTAIALLTRVYLTMQKWTDVINEANKIVPVSAPFTASSGVANTLQATPAAAFTSYTTTESVFSMPFVNATETPGSQSALADYFGGLGSTEFYLNPNGVIADANWKTSDLRRGFVATKSGRGCITKFPTVSPYTDWAPVMRWPEVLLSLAEARARSTQSVDVQAVALLNAVRHRADASTTYTTASFDTYIDLVNAILQERNIEFLGEGLRNIDLVRLGLTIPAKGTVPAITSSDPRYIWPIPNSELLYNKLMTSNP</sequence>
<comment type="similarity">
    <text evidence="2">Belongs to the SusD family.</text>
</comment>
<dbReference type="Pfam" id="PF07980">
    <property type="entry name" value="SusD_RagB"/>
    <property type="match status" value="1"/>
</dbReference>
<evidence type="ECO:0000259" key="7">
    <source>
        <dbReference type="Pfam" id="PF07980"/>
    </source>
</evidence>
<evidence type="ECO:0000256" key="1">
    <source>
        <dbReference type="ARBA" id="ARBA00004442"/>
    </source>
</evidence>
<evidence type="ECO:0000256" key="3">
    <source>
        <dbReference type="ARBA" id="ARBA00022729"/>
    </source>
</evidence>
<evidence type="ECO:0000313" key="10">
    <source>
        <dbReference type="Proteomes" id="UP000462014"/>
    </source>
</evidence>
<evidence type="ECO:0000259" key="8">
    <source>
        <dbReference type="Pfam" id="PF14322"/>
    </source>
</evidence>
<dbReference type="CDD" id="cd08977">
    <property type="entry name" value="SusD"/>
    <property type="match status" value="1"/>
</dbReference>
<feature type="domain" description="RagB/SusD" evidence="7">
    <location>
        <begin position="365"/>
        <end position="491"/>
    </location>
</feature>
<evidence type="ECO:0000256" key="4">
    <source>
        <dbReference type="ARBA" id="ARBA00023136"/>
    </source>
</evidence>
<feature type="signal peptide" evidence="6">
    <location>
        <begin position="1"/>
        <end position="21"/>
    </location>
</feature>
<evidence type="ECO:0000256" key="6">
    <source>
        <dbReference type="SAM" id="SignalP"/>
    </source>
</evidence>
<organism evidence="9 10">
    <name type="scientific">Mucilaginibacter arboris</name>
    <dbReference type="NCBI Taxonomy" id="2682090"/>
    <lineage>
        <taxon>Bacteria</taxon>
        <taxon>Pseudomonadati</taxon>
        <taxon>Bacteroidota</taxon>
        <taxon>Sphingobacteriia</taxon>
        <taxon>Sphingobacteriales</taxon>
        <taxon>Sphingobacteriaceae</taxon>
        <taxon>Mucilaginibacter</taxon>
    </lineage>
</organism>
<keyword evidence="4" id="KW-0472">Membrane</keyword>
<reference evidence="9 10" key="1">
    <citation type="submission" date="2019-12" db="EMBL/GenBank/DDBJ databases">
        <title>Mucilaginibacter sp. HMF7410 genome sequencing and assembly.</title>
        <authorList>
            <person name="Kang H."/>
            <person name="Cha I."/>
            <person name="Kim H."/>
            <person name="Joh K."/>
        </authorList>
    </citation>
    <scope>NUCLEOTIDE SEQUENCE [LARGE SCALE GENOMIC DNA]</scope>
    <source>
        <strain evidence="9 10">HMF7410</strain>
    </source>
</reference>
<feature type="domain" description="SusD-like N-terminal" evidence="8">
    <location>
        <begin position="73"/>
        <end position="248"/>
    </location>
</feature>
<name>A0A7K1SSC7_9SPHI</name>
<evidence type="ECO:0000313" key="9">
    <source>
        <dbReference type="EMBL" id="MVN20218.1"/>
    </source>
</evidence>
<keyword evidence="10" id="KW-1185">Reference proteome</keyword>
<evidence type="ECO:0000256" key="2">
    <source>
        <dbReference type="ARBA" id="ARBA00006275"/>
    </source>
</evidence>
<keyword evidence="5" id="KW-0998">Cell outer membrane</keyword>
<dbReference type="Pfam" id="PF14322">
    <property type="entry name" value="SusD-like_3"/>
    <property type="match status" value="1"/>
</dbReference>
<dbReference type="InterPro" id="IPR033985">
    <property type="entry name" value="SusD-like_N"/>
</dbReference>
<accession>A0A7K1SSC7</accession>
<dbReference type="AlphaFoldDB" id="A0A7K1SSC7"/>
<dbReference type="Proteomes" id="UP000462014">
    <property type="component" value="Unassembled WGS sequence"/>
</dbReference>
<comment type="subcellular location">
    <subcellularLocation>
        <location evidence="1">Cell outer membrane</location>
    </subcellularLocation>
</comment>
<gene>
    <name evidence="9" type="ORF">GO621_01545</name>
</gene>